<dbReference type="EMBL" id="VMGH01000024">
    <property type="protein sequence ID" value="TSC91859.1"/>
    <property type="molecule type" value="Genomic_DNA"/>
</dbReference>
<gene>
    <name evidence="4" type="primary">rpsJ</name>
    <name evidence="6" type="ORF">CEN92_183</name>
</gene>
<dbReference type="Gene3D" id="3.30.70.600">
    <property type="entry name" value="Ribosomal protein S10 domain"/>
    <property type="match status" value="1"/>
</dbReference>
<feature type="domain" description="Small ribosomal subunit protein uS10" evidence="5">
    <location>
        <begin position="13"/>
        <end position="107"/>
    </location>
</feature>
<dbReference type="GO" id="GO:0003735">
    <property type="term" value="F:structural constituent of ribosome"/>
    <property type="evidence" value="ECO:0007669"/>
    <property type="project" value="InterPro"/>
</dbReference>
<dbReference type="GO" id="GO:0006412">
    <property type="term" value="P:translation"/>
    <property type="evidence" value="ECO:0007669"/>
    <property type="project" value="UniProtKB-UniRule"/>
</dbReference>
<dbReference type="PANTHER" id="PTHR11700">
    <property type="entry name" value="30S RIBOSOMAL PROTEIN S10 FAMILY MEMBER"/>
    <property type="match status" value="1"/>
</dbReference>
<evidence type="ECO:0000256" key="4">
    <source>
        <dbReference type="HAMAP-Rule" id="MF_00508"/>
    </source>
</evidence>
<organism evidence="6 7">
    <name type="scientific">Candidatus Berkelbacteria bacterium Licking1014_96</name>
    <dbReference type="NCBI Taxonomy" id="2017149"/>
    <lineage>
        <taxon>Bacteria</taxon>
        <taxon>Candidatus Berkelbacteria</taxon>
    </lineage>
</organism>
<evidence type="ECO:0000313" key="7">
    <source>
        <dbReference type="Proteomes" id="UP000318296"/>
    </source>
</evidence>
<evidence type="ECO:0000256" key="3">
    <source>
        <dbReference type="ARBA" id="ARBA00023274"/>
    </source>
</evidence>
<comment type="caution">
    <text evidence="6">The sequence shown here is derived from an EMBL/GenBank/DDBJ whole genome shotgun (WGS) entry which is preliminary data.</text>
</comment>
<dbReference type="NCBIfam" id="NF001861">
    <property type="entry name" value="PRK00596.1"/>
    <property type="match status" value="1"/>
</dbReference>
<dbReference type="GO" id="GO:0000049">
    <property type="term" value="F:tRNA binding"/>
    <property type="evidence" value="ECO:0007669"/>
    <property type="project" value="UniProtKB-UniRule"/>
</dbReference>
<keyword evidence="2 4" id="KW-0689">Ribosomal protein</keyword>
<dbReference type="GO" id="GO:1990904">
    <property type="term" value="C:ribonucleoprotein complex"/>
    <property type="evidence" value="ECO:0007669"/>
    <property type="project" value="UniProtKB-KW"/>
</dbReference>
<comment type="similarity">
    <text evidence="1 4">Belongs to the universal ribosomal protein uS10 family.</text>
</comment>
<dbReference type="NCBIfam" id="TIGR01049">
    <property type="entry name" value="rpsJ_bact"/>
    <property type="match status" value="1"/>
</dbReference>
<dbReference type="InterPro" id="IPR036838">
    <property type="entry name" value="Ribosomal_uS10_dom_sf"/>
</dbReference>
<evidence type="ECO:0000256" key="2">
    <source>
        <dbReference type="ARBA" id="ARBA00022980"/>
    </source>
</evidence>
<keyword evidence="3 4" id="KW-0687">Ribonucleoprotein</keyword>
<sequence>MPKQEKPEKQKIRIKLRAYDTRIIDKSAAKIIETAERSGAKVVGPIPLPTEMKKTTVLRSTNFHKDSREQFEMRVHKRLIDILEPKPRTIDALMDIDLPAGVDIEIKM</sequence>
<comment type="function">
    <text evidence="4">Involved in the binding of tRNA to the ribosomes.</text>
</comment>
<evidence type="ECO:0000313" key="6">
    <source>
        <dbReference type="EMBL" id="TSC91859.1"/>
    </source>
</evidence>
<dbReference type="PROSITE" id="PS00361">
    <property type="entry name" value="RIBOSOMAL_S10"/>
    <property type="match status" value="1"/>
</dbReference>
<dbReference type="GO" id="GO:0005840">
    <property type="term" value="C:ribosome"/>
    <property type="evidence" value="ECO:0007669"/>
    <property type="project" value="UniProtKB-KW"/>
</dbReference>
<evidence type="ECO:0000256" key="1">
    <source>
        <dbReference type="ARBA" id="ARBA00007102"/>
    </source>
</evidence>
<protein>
    <recommendedName>
        <fullName evidence="4">Small ribosomal subunit protein uS10</fullName>
    </recommendedName>
</protein>
<evidence type="ECO:0000259" key="5">
    <source>
        <dbReference type="SMART" id="SM01403"/>
    </source>
</evidence>
<dbReference type="HAMAP" id="MF_00508">
    <property type="entry name" value="Ribosomal_uS10"/>
    <property type="match status" value="1"/>
</dbReference>
<proteinExistence type="inferred from homology"/>
<accession>A0A554LGT3</accession>
<dbReference type="FunFam" id="3.30.70.600:FF:000003">
    <property type="entry name" value="30S ribosomal protein S10"/>
    <property type="match status" value="1"/>
</dbReference>
<name>A0A554LGT3_9BACT</name>
<dbReference type="InterPro" id="IPR018268">
    <property type="entry name" value="Ribosomal_uS10_CS"/>
</dbReference>
<reference evidence="6 7" key="1">
    <citation type="submission" date="2017-07" db="EMBL/GenBank/DDBJ databases">
        <title>Mechanisms for carbon and nitrogen cycling indicate functional differentiation within the Candidate Phyla Radiation.</title>
        <authorList>
            <person name="Danczak R.E."/>
            <person name="Johnston M.D."/>
            <person name="Kenah C."/>
            <person name="Slattery M."/>
            <person name="Wrighton K.C."/>
            <person name="Wilkins M.J."/>
        </authorList>
    </citation>
    <scope>NUCLEOTIDE SEQUENCE [LARGE SCALE GENOMIC DNA]</scope>
    <source>
        <strain evidence="6">Licking1014_96</strain>
    </source>
</reference>
<dbReference type="InterPro" id="IPR001848">
    <property type="entry name" value="Ribosomal_uS10"/>
</dbReference>
<dbReference type="SUPFAM" id="SSF54999">
    <property type="entry name" value="Ribosomal protein S10"/>
    <property type="match status" value="1"/>
</dbReference>
<comment type="subunit">
    <text evidence="4">Part of the 30S ribosomal subunit.</text>
</comment>
<dbReference type="PRINTS" id="PR00971">
    <property type="entry name" value="RIBOSOMALS10"/>
</dbReference>
<dbReference type="Pfam" id="PF00338">
    <property type="entry name" value="Ribosomal_S10"/>
    <property type="match status" value="1"/>
</dbReference>
<dbReference type="Proteomes" id="UP000318296">
    <property type="component" value="Unassembled WGS sequence"/>
</dbReference>
<dbReference type="AlphaFoldDB" id="A0A554LGT3"/>
<dbReference type="SMART" id="SM01403">
    <property type="entry name" value="Ribosomal_S10"/>
    <property type="match status" value="1"/>
</dbReference>
<dbReference type="InterPro" id="IPR027486">
    <property type="entry name" value="Ribosomal_uS10_dom"/>
</dbReference>